<dbReference type="Proteomes" id="UP001209803">
    <property type="component" value="Chromosome"/>
</dbReference>
<feature type="signal peptide" evidence="1">
    <location>
        <begin position="1"/>
        <end position="25"/>
    </location>
</feature>
<evidence type="ECO:0000313" key="3">
    <source>
        <dbReference type="Proteomes" id="UP001209803"/>
    </source>
</evidence>
<evidence type="ECO:0000256" key="1">
    <source>
        <dbReference type="SAM" id="SignalP"/>
    </source>
</evidence>
<reference evidence="2 3" key="1">
    <citation type="submission" date="2023-03" db="EMBL/GenBank/DDBJ databases">
        <title>Roseibium porphyridii sp. nov. and Roseibium rhodosorbium sp. nov. isolated from marine algae, Porphyridium cruentum and Rhodosorus marinus, respectively.</title>
        <authorList>
            <person name="Lee M.W."/>
            <person name="Choi B.J."/>
            <person name="Lee J.K."/>
            <person name="Choi D.G."/>
            <person name="Baek J.H."/>
            <person name="Bayburt H."/>
            <person name="Kim J.M."/>
            <person name="Han D.M."/>
            <person name="Kim K.H."/>
            <person name="Jeon C.O."/>
        </authorList>
    </citation>
    <scope>NUCLEOTIDE SEQUENCE [LARGE SCALE GENOMIC DNA]</scope>
    <source>
        <strain evidence="2 3">KMA01</strain>
    </source>
</reference>
<accession>A0ABY8F519</accession>
<gene>
    <name evidence="2" type="ORF">K1718_23875</name>
</gene>
<feature type="chain" id="PRO_5046212036" evidence="1">
    <location>
        <begin position="26"/>
        <end position="170"/>
    </location>
</feature>
<name>A0ABY8F519_9HYPH</name>
<proteinExistence type="predicted"/>
<protein>
    <submittedName>
        <fullName evidence="2">Aggregation factor core</fullName>
    </submittedName>
</protein>
<sequence>MNFTKHLAVTSIATAALLLSSAAQADLRVDFKEGAPKDAFRFENIGVCSITNSSITLDLATSSAGLIFDVTNQGAGVEVFQPFELIEGADALAKVPDVLDGQTKIELSISDLAPGAAIAFTIDVDDTKGQRAITVSGSEIEGATVIYRNDKEKALATFSSVARASVTRAC</sequence>
<keyword evidence="3" id="KW-1185">Reference proteome</keyword>
<keyword evidence="1" id="KW-0732">Signal</keyword>
<dbReference type="RefSeq" id="WP_265680595.1">
    <property type="nucleotide sequence ID" value="NZ_CP120863.1"/>
</dbReference>
<dbReference type="EMBL" id="CP120863">
    <property type="protein sequence ID" value="WFE89162.1"/>
    <property type="molecule type" value="Genomic_DNA"/>
</dbReference>
<evidence type="ECO:0000313" key="2">
    <source>
        <dbReference type="EMBL" id="WFE89162.1"/>
    </source>
</evidence>
<organism evidence="2 3">
    <name type="scientific">Roseibium porphyridii</name>
    <dbReference type="NCBI Taxonomy" id="2866279"/>
    <lineage>
        <taxon>Bacteria</taxon>
        <taxon>Pseudomonadati</taxon>
        <taxon>Pseudomonadota</taxon>
        <taxon>Alphaproteobacteria</taxon>
        <taxon>Hyphomicrobiales</taxon>
        <taxon>Stappiaceae</taxon>
        <taxon>Roseibium</taxon>
    </lineage>
</organism>